<keyword evidence="1" id="KW-0805">Transcription regulation</keyword>
<feature type="domain" description="HTH araC/xylS-type" evidence="4">
    <location>
        <begin position="191"/>
        <end position="289"/>
    </location>
</feature>
<dbReference type="InterPro" id="IPR018060">
    <property type="entry name" value="HTH_AraC"/>
</dbReference>
<dbReference type="AlphaFoldDB" id="A0A084TME9"/>
<dbReference type="InterPro" id="IPR037923">
    <property type="entry name" value="HTH-like"/>
</dbReference>
<dbReference type="InterPro" id="IPR054015">
    <property type="entry name" value="ExsA-like_N"/>
</dbReference>
<dbReference type="SMART" id="SM00342">
    <property type="entry name" value="HTH_ARAC"/>
    <property type="match status" value="1"/>
</dbReference>
<evidence type="ECO:0000256" key="1">
    <source>
        <dbReference type="ARBA" id="ARBA00023015"/>
    </source>
</evidence>
<accession>A0A084TME9</accession>
<dbReference type="PROSITE" id="PS01124">
    <property type="entry name" value="HTH_ARAC_FAMILY_2"/>
    <property type="match status" value="1"/>
</dbReference>
<dbReference type="PROSITE" id="PS00041">
    <property type="entry name" value="HTH_ARAC_FAMILY_1"/>
    <property type="match status" value="1"/>
</dbReference>
<dbReference type="Pfam" id="PF12833">
    <property type="entry name" value="HTH_18"/>
    <property type="match status" value="1"/>
</dbReference>
<proteinExistence type="predicted"/>
<evidence type="ECO:0000259" key="4">
    <source>
        <dbReference type="PROSITE" id="PS01124"/>
    </source>
</evidence>
<reference evidence="6" key="2">
    <citation type="submission" date="2014-07" db="EMBL/GenBank/DDBJ databases">
        <title>Genome sequence of Mangrovimonas yunxiaonensis.</title>
        <authorList>
            <person name="Li Y."/>
            <person name="Zheng T."/>
        </authorList>
    </citation>
    <scope>NUCLEOTIDE SEQUENCE [LARGE SCALE GENOMIC DNA]</scope>
    <source>
        <strain evidence="6">LY01</strain>
    </source>
</reference>
<dbReference type="eggNOG" id="COG2207">
    <property type="taxonomic scope" value="Bacteria"/>
</dbReference>
<keyword evidence="6" id="KW-1185">Reference proteome</keyword>
<comment type="caution">
    <text evidence="5">The sequence shown here is derived from an EMBL/GenBank/DDBJ whole genome shotgun (WGS) entry which is preliminary data.</text>
</comment>
<reference evidence="5 6" key="1">
    <citation type="journal article" date="2014" name="Genome Announc.">
        <title>Draft Genome Sequence of the Algicidal Bacterium Mangrovimonas yunxiaonensis Strain LY01.</title>
        <authorList>
            <person name="Li Y."/>
            <person name="Zhu H."/>
            <person name="Li C."/>
            <person name="Zhang H."/>
            <person name="Chen Z."/>
            <person name="Zheng W."/>
            <person name="Xu H."/>
            <person name="Zheng T."/>
        </authorList>
    </citation>
    <scope>NUCLEOTIDE SEQUENCE [LARGE SCALE GENOMIC DNA]</scope>
    <source>
        <strain evidence="5 6">LY01</strain>
    </source>
</reference>
<dbReference type="STRING" id="1197477.IA57_03150"/>
<dbReference type="PANTHER" id="PTHR43280">
    <property type="entry name" value="ARAC-FAMILY TRANSCRIPTIONAL REGULATOR"/>
    <property type="match status" value="1"/>
</dbReference>
<dbReference type="InterPro" id="IPR020449">
    <property type="entry name" value="Tscrpt_reg_AraC-type_HTH"/>
</dbReference>
<dbReference type="RefSeq" id="WP_036119065.1">
    <property type="nucleotide sequence ID" value="NZ_BMET01000005.1"/>
</dbReference>
<dbReference type="OrthoDB" id="4480133at2"/>
<dbReference type="Proteomes" id="UP000028521">
    <property type="component" value="Unassembled WGS sequence"/>
</dbReference>
<dbReference type="InterPro" id="IPR009057">
    <property type="entry name" value="Homeodomain-like_sf"/>
</dbReference>
<dbReference type="SUPFAM" id="SSF51215">
    <property type="entry name" value="Regulatory protein AraC"/>
    <property type="match status" value="1"/>
</dbReference>
<organism evidence="5 6">
    <name type="scientific">Mangrovimonas yunxiaonensis</name>
    <dbReference type="NCBI Taxonomy" id="1197477"/>
    <lineage>
        <taxon>Bacteria</taxon>
        <taxon>Pseudomonadati</taxon>
        <taxon>Bacteroidota</taxon>
        <taxon>Flavobacteriia</taxon>
        <taxon>Flavobacteriales</taxon>
        <taxon>Flavobacteriaceae</taxon>
        <taxon>Mangrovimonas</taxon>
    </lineage>
</organism>
<dbReference type="SUPFAM" id="SSF46689">
    <property type="entry name" value="Homeodomain-like"/>
    <property type="match status" value="1"/>
</dbReference>
<evidence type="ECO:0000313" key="5">
    <source>
        <dbReference type="EMBL" id="KFB01885.1"/>
    </source>
</evidence>
<keyword evidence="3" id="KW-0804">Transcription</keyword>
<protein>
    <recommendedName>
        <fullName evidence="4">HTH araC/xylS-type domain-containing protein</fullName>
    </recommendedName>
</protein>
<dbReference type="Pfam" id="PF22200">
    <property type="entry name" value="ExsA_N"/>
    <property type="match status" value="1"/>
</dbReference>
<name>A0A084TME9_9FLAO</name>
<gene>
    <name evidence="5" type="ORF">IA57_03150</name>
</gene>
<dbReference type="GO" id="GO:0043565">
    <property type="term" value="F:sequence-specific DNA binding"/>
    <property type="evidence" value="ECO:0007669"/>
    <property type="project" value="InterPro"/>
</dbReference>
<dbReference type="GO" id="GO:0003700">
    <property type="term" value="F:DNA-binding transcription factor activity"/>
    <property type="evidence" value="ECO:0007669"/>
    <property type="project" value="InterPro"/>
</dbReference>
<dbReference type="PRINTS" id="PR00032">
    <property type="entry name" value="HTHARAC"/>
</dbReference>
<sequence>METYNLYEIHQSNQEVFKHFSIKEQLFVFYNCPQLDKIVSLYTAHNQLVFSIRGKRTFHRGDQEWTVTEDTSFMLKRMAFHQEIEDDIKGWEVLAFYIKDDYFKYVLDEYRAFLNFKDLPKPSKEMLLNIYLNDRIRECYLSMIPYFNEGDKHPEGIIEMKFKELLYNIFIHPKNKHILAYVNAISKGYLTPIWEVMENNFMYNLGLPEFAQIANRSLSKFKVDFQDHYKTTPGKWLLSKRLDYAKQILLTTSKSISETAYDSGFENLTHFSRVFKKRFGQPPSVFRNNNIDR</sequence>
<dbReference type="EMBL" id="JPFK01000003">
    <property type="protein sequence ID" value="KFB01885.1"/>
    <property type="molecule type" value="Genomic_DNA"/>
</dbReference>
<evidence type="ECO:0000313" key="6">
    <source>
        <dbReference type="Proteomes" id="UP000028521"/>
    </source>
</evidence>
<dbReference type="Gene3D" id="1.10.10.60">
    <property type="entry name" value="Homeodomain-like"/>
    <property type="match status" value="1"/>
</dbReference>
<dbReference type="InterPro" id="IPR018062">
    <property type="entry name" value="HTH_AraC-typ_CS"/>
</dbReference>
<keyword evidence="2" id="KW-0238">DNA-binding</keyword>
<dbReference type="PANTHER" id="PTHR43280:SF2">
    <property type="entry name" value="HTH-TYPE TRANSCRIPTIONAL REGULATOR EXSA"/>
    <property type="match status" value="1"/>
</dbReference>
<evidence type="ECO:0000256" key="2">
    <source>
        <dbReference type="ARBA" id="ARBA00023125"/>
    </source>
</evidence>
<evidence type="ECO:0000256" key="3">
    <source>
        <dbReference type="ARBA" id="ARBA00023163"/>
    </source>
</evidence>